<gene>
    <name evidence="7" type="ORF">BJX67DRAFT_353688</name>
</gene>
<dbReference type="InterPro" id="IPR036864">
    <property type="entry name" value="Zn2-C6_fun-type_DNA-bd_sf"/>
</dbReference>
<evidence type="ECO:0000256" key="3">
    <source>
        <dbReference type="ARBA" id="ARBA00023163"/>
    </source>
</evidence>
<evidence type="ECO:0000313" key="7">
    <source>
        <dbReference type="EMBL" id="KAL2867005.1"/>
    </source>
</evidence>
<dbReference type="EMBL" id="JBFXLQ010000021">
    <property type="protein sequence ID" value="KAL2867005.1"/>
    <property type="molecule type" value="Genomic_DNA"/>
</dbReference>
<dbReference type="Gene3D" id="4.10.240.10">
    <property type="entry name" value="Zn(2)-C6 fungal-type DNA-binding domain"/>
    <property type="match status" value="1"/>
</dbReference>
<keyword evidence="2" id="KW-0238">DNA-binding</keyword>
<dbReference type="Proteomes" id="UP001610432">
    <property type="component" value="Unassembled WGS sequence"/>
</dbReference>
<evidence type="ECO:0000313" key="8">
    <source>
        <dbReference type="Proteomes" id="UP001610432"/>
    </source>
</evidence>
<protein>
    <recommendedName>
        <fullName evidence="6">Zn(2)-C6 fungal-type domain-containing protein</fullName>
    </recommendedName>
</protein>
<reference evidence="7 8" key="1">
    <citation type="submission" date="2024-07" db="EMBL/GenBank/DDBJ databases">
        <title>Section-level genome sequencing and comparative genomics of Aspergillus sections Usti and Cavernicolus.</title>
        <authorList>
            <consortium name="Lawrence Berkeley National Laboratory"/>
            <person name="Nybo J.L."/>
            <person name="Vesth T.C."/>
            <person name="Theobald S."/>
            <person name="Frisvad J.C."/>
            <person name="Larsen T.O."/>
            <person name="Kjaerboelling I."/>
            <person name="Rothschild-Mancinelli K."/>
            <person name="Lyhne E.K."/>
            <person name="Kogle M.E."/>
            <person name="Barry K."/>
            <person name="Clum A."/>
            <person name="Na H."/>
            <person name="Ledsgaard L."/>
            <person name="Lin J."/>
            <person name="Lipzen A."/>
            <person name="Kuo A."/>
            <person name="Riley R."/>
            <person name="Mondo S."/>
            <person name="Labutti K."/>
            <person name="Haridas S."/>
            <person name="Pangalinan J."/>
            <person name="Salamov A.A."/>
            <person name="Simmons B.A."/>
            <person name="Magnuson J.K."/>
            <person name="Chen J."/>
            <person name="Drula E."/>
            <person name="Henrissat B."/>
            <person name="Wiebenga A."/>
            <person name="Lubbers R.J."/>
            <person name="Gomes A.C."/>
            <person name="Macurrencykelacurrency M.R."/>
            <person name="Stajich J."/>
            <person name="Grigoriev I.V."/>
            <person name="Mortensen U.H."/>
            <person name="De Vries R.P."/>
            <person name="Baker S.E."/>
            <person name="Andersen M.R."/>
        </authorList>
    </citation>
    <scope>NUCLEOTIDE SEQUENCE [LARGE SCALE GENOMIC DNA]</scope>
    <source>
        <strain evidence="7 8">CBS 449.75</strain>
    </source>
</reference>
<dbReference type="CDD" id="cd00067">
    <property type="entry name" value="GAL4"/>
    <property type="match status" value="1"/>
</dbReference>
<dbReference type="SMART" id="SM00066">
    <property type="entry name" value="GAL4"/>
    <property type="match status" value="1"/>
</dbReference>
<dbReference type="PANTHER" id="PTHR38791:SF5">
    <property type="entry name" value="TRANSCRIPTION FACTOR DBAG-RELATED"/>
    <property type="match status" value="1"/>
</dbReference>
<comment type="caution">
    <text evidence="7">The sequence shown here is derived from an EMBL/GenBank/DDBJ whole genome shotgun (WGS) entry which is preliminary data.</text>
</comment>
<keyword evidence="4" id="KW-0539">Nucleus</keyword>
<dbReference type="GeneID" id="98144211"/>
<dbReference type="InterPro" id="IPR021858">
    <property type="entry name" value="Fun_TF"/>
</dbReference>
<feature type="domain" description="Zn(2)-C6 fungal-type" evidence="6">
    <location>
        <begin position="10"/>
        <end position="38"/>
    </location>
</feature>
<evidence type="ECO:0000256" key="2">
    <source>
        <dbReference type="ARBA" id="ARBA00023125"/>
    </source>
</evidence>
<dbReference type="PANTHER" id="PTHR38791">
    <property type="entry name" value="ZN(II)2CYS6 TRANSCRIPTION FACTOR (EUROFUNG)-RELATED-RELATED"/>
    <property type="match status" value="1"/>
</dbReference>
<evidence type="ECO:0000256" key="1">
    <source>
        <dbReference type="ARBA" id="ARBA00023015"/>
    </source>
</evidence>
<sequence length="300" mass="33382">MVYTGKPSTGCQTCRSRRIKCDETRPHCNACIRSSRECPGYPHPLDVRIRPQRTLTWIAENPGRSVASSAKDDDVDMKESVQNSTTSPELSSIPSLPLRPETPTSLVPPQIPGGLYLPMEDTVTGLFFSSYVYAPRDPLVRTGSMELLPRLYAAAPVASPVRMGALAVAYFSVASWTRQEHLLRSARQCFVNTLALTREALQGDVEKSFDEVLMAMLLLYIYEEFDAIKENRLSDKAHLRGAIALINKYRPLNRDSCLSSTLTNAVQTEIVSAHIFSIYARPNRIDKCCCGRCLATPSDY</sequence>
<accession>A0ABR4LR36</accession>
<dbReference type="InterPro" id="IPR053175">
    <property type="entry name" value="DHMBA_Reg_Transcription_Factor"/>
</dbReference>
<proteinExistence type="predicted"/>
<feature type="compositionally biased region" description="Low complexity" evidence="5">
    <location>
        <begin position="84"/>
        <end position="98"/>
    </location>
</feature>
<dbReference type="SUPFAM" id="SSF57701">
    <property type="entry name" value="Zn2/Cys6 DNA-binding domain"/>
    <property type="match status" value="1"/>
</dbReference>
<dbReference type="Pfam" id="PF11951">
    <property type="entry name" value="Fungal_trans_2"/>
    <property type="match status" value="1"/>
</dbReference>
<keyword evidence="3" id="KW-0804">Transcription</keyword>
<feature type="region of interest" description="Disordered" evidence="5">
    <location>
        <begin position="65"/>
        <end position="103"/>
    </location>
</feature>
<dbReference type="PROSITE" id="PS50048">
    <property type="entry name" value="ZN2_CY6_FUNGAL_2"/>
    <property type="match status" value="1"/>
</dbReference>
<dbReference type="InterPro" id="IPR001138">
    <property type="entry name" value="Zn2Cys6_DnaBD"/>
</dbReference>
<evidence type="ECO:0000256" key="4">
    <source>
        <dbReference type="ARBA" id="ARBA00023242"/>
    </source>
</evidence>
<evidence type="ECO:0000259" key="6">
    <source>
        <dbReference type="PROSITE" id="PS50048"/>
    </source>
</evidence>
<keyword evidence="8" id="KW-1185">Reference proteome</keyword>
<dbReference type="Pfam" id="PF00172">
    <property type="entry name" value="Zn_clus"/>
    <property type="match status" value="1"/>
</dbReference>
<dbReference type="RefSeq" id="XP_070885984.1">
    <property type="nucleotide sequence ID" value="XM_071029139.1"/>
</dbReference>
<dbReference type="PROSITE" id="PS00463">
    <property type="entry name" value="ZN2_CY6_FUNGAL_1"/>
    <property type="match status" value="1"/>
</dbReference>
<name>A0ABR4LR36_9EURO</name>
<organism evidence="7 8">
    <name type="scientific">Aspergillus lucknowensis</name>
    <dbReference type="NCBI Taxonomy" id="176173"/>
    <lineage>
        <taxon>Eukaryota</taxon>
        <taxon>Fungi</taxon>
        <taxon>Dikarya</taxon>
        <taxon>Ascomycota</taxon>
        <taxon>Pezizomycotina</taxon>
        <taxon>Eurotiomycetes</taxon>
        <taxon>Eurotiomycetidae</taxon>
        <taxon>Eurotiales</taxon>
        <taxon>Aspergillaceae</taxon>
        <taxon>Aspergillus</taxon>
        <taxon>Aspergillus subgen. Nidulantes</taxon>
    </lineage>
</organism>
<keyword evidence="1" id="KW-0805">Transcription regulation</keyword>
<evidence type="ECO:0000256" key="5">
    <source>
        <dbReference type="SAM" id="MobiDB-lite"/>
    </source>
</evidence>